<protein>
    <submittedName>
        <fullName evidence="2">Uncharacterized protein</fullName>
    </submittedName>
</protein>
<accession>A0A5M3Q0U3</accession>
<evidence type="ECO:0000313" key="2">
    <source>
        <dbReference type="EMBL" id="GBO88661.1"/>
    </source>
</evidence>
<evidence type="ECO:0000256" key="1">
    <source>
        <dbReference type="SAM" id="MobiDB-lite"/>
    </source>
</evidence>
<gene>
    <name evidence="2" type="ORF">MSSD14B_23290</name>
</gene>
<dbReference type="Gene3D" id="1.25.40.20">
    <property type="entry name" value="Ankyrin repeat-containing domain"/>
    <property type="match status" value="1"/>
</dbReference>
<feature type="region of interest" description="Disordered" evidence="1">
    <location>
        <begin position="805"/>
        <end position="832"/>
    </location>
</feature>
<sequence>MNESLRKLLDELMDNPALSLQDFARELQLAITSGARIDMPSPDSRENLAFLHELARVAPDRADLILHACTADPEANINVTDVYGQTFGEQLASKGKWETIRELVDSDTPIFIDSPVSRMTGAESIYRQAIKTAPMSMVRALESFADRMEDRGVTASKLYRDRADRFGETVLHGIASRNDLNARDFKQYLDMTASDMQGEELKSLLEALGRNGETFFNRIVSRDPQVALEVHRMLKAELAPAEYDVAAILGGDAERPLSDRHFSLPENTVPALQLADNSSPEAEQLMMEIINEVGGSKLHCQASNGQTPLSIMAKHGWIDGIVRSIEQGLDINYGVDGYAKNPLNEAMNNTARPDVSYITVKRLVGFGIDKRWLAPATFSDASVVGFAVDHGDPELLWDAIMKGADPNGHPAADRSPIRSAIENYSRDAEAYEVIMRRLIMSGASLKKLDSDMLSPSDRLEQPEMAAARDYVHRLATINGLKDRYGYQFAELAVDGLSQPHGQLAKPEVSIGTLQMIPGVTRALSDAVALEASGHERVAAMLKVNPQHDPEVNVQDMVNMSRTLLKVPESNRQNMLVELDKLRSALTNLSPEQVSPEALTKYQNQVMSVNRIHNWVRDSLTHSDNLMDAGILMGEHGRYLERSLRDLADVAAASPLMLNPAVSEFPLTMSIDGKWQAEVSIAGDTNQAPRPNQPASFLFAQRNEGNAFSSARLHNAQPTDKPIAYLSDITMGSDIPKDLTAGYIKFDNPAVVHVENSFMNEFDVDVGMMREMGHDGVVVYDSQKNSVVGAIDLGGQRMEFPKGVTVESTQAPEVEEPEMDLKVSEPQRRSPGF</sequence>
<proteinExistence type="predicted"/>
<reference evidence="2 3" key="1">
    <citation type="journal article" date="2019" name="J. Gen. Appl. Microbiol.">
        <title>Aerobic degradation of cis-dichloroethene by the marine bacterium Marinobacter salsuginis strain 5N-3.</title>
        <authorList>
            <person name="Inoue Y."/>
            <person name="Fukunaga Y."/>
            <person name="Katsumata H."/>
            <person name="Ohji S."/>
            <person name="Hosoyama A."/>
            <person name="Mori K."/>
            <person name="Ando K."/>
        </authorList>
    </citation>
    <scope>NUCLEOTIDE SEQUENCE [LARGE SCALE GENOMIC DNA]</scope>
    <source>
        <strain evidence="2 3">NBRC 109114</strain>
    </source>
</reference>
<name>A0A5M3Q0U3_9GAMM</name>
<dbReference type="SUPFAM" id="SSF48403">
    <property type="entry name" value="Ankyrin repeat"/>
    <property type="match status" value="1"/>
</dbReference>
<comment type="caution">
    <text evidence="2">The sequence shown here is derived from an EMBL/GenBank/DDBJ whole genome shotgun (WGS) entry which is preliminary data.</text>
</comment>
<dbReference type="EMBL" id="BGZI01000015">
    <property type="protein sequence ID" value="GBO88661.1"/>
    <property type="molecule type" value="Genomic_DNA"/>
</dbReference>
<evidence type="ECO:0000313" key="3">
    <source>
        <dbReference type="Proteomes" id="UP000387223"/>
    </source>
</evidence>
<dbReference type="InterPro" id="IPR036770">
    <property type="entry name" value="Ankyrin_rpt-contain_sf"/>
</dbReference>
<organism evidence="2 3">
    <name type="scientific">Marinobacter salsuginis</name>
    <dbReference type="NCBI Taxonomy" id="418719"/>
    <lineage>
        <taxon>Bacteria</taxon>
        <taxon>Pseudomonadati</taxon>
        <taxon>Pseudomonadota</taxon>
        <taxon>Gammaproteobacteria</taxon>
        <taxon>Pseudomonadales</taxon>
        <taxon>Marinobacteraceae</taxon>
        <taxon>Marinobacter</taxon>
    </lineage>
</organism>
<feature type="compositionally biased region" description="Basic and acidic residues" evidence="1">
    <location>
        <begin position="818"/>
        <end position="832"/>
    </location>
</feature>
<dbReference type="AlphaFoldDB" id="A0A5M3Q0U3"/>
<dbReference type="RefSeq" id="WP_136629475.1">
    <property type="nucleotide sequence ID" value="NZ_BGZI01000015.1"/>
</dbReference>
<dbReference type="Proteomes" id="UP000387223">
    <property type="component" value="Unassembled WGS sequence"/>
</dbReference>